<protein>
    <submittedName>
        <fullName evidence="2">Uncharacterized protein</fullName>
    </submittedName>
</protein>
<name>A0ABD3PG71_9STRA</name>
<feature type="region of interest" description="Disordered" evidence="1">
    <location>
        <begin position="334"/>
        <end position="354"/>
    </location>
</feature>
<proteinExistence type="predicted"/>
<evidence type="ECO:0000256" key="1">
    <source>
        <dbReference type="SAM" id="MobiDB-lite"/>
    </source>
</evidence>
<comment type="caution">
    <text evidence="2">The sequence shown here is derived from an EMBL/GenBank/DDBJ whole genome shotgun (WGS) entry which is preliminary data.</text>
</comment>
<gene>
    <name evidence="2" type="ORF">ACHAWO_013338</name>
</gene>
<feature type="region of interest" description="Disordered" evidence="1">
    <location>
        <begin position="222"/>
        <end position="260"/>
    </location>
</feature>
<organism evidence="2 3">
    <name type="scientific">Cyclotella atomus</name>
    <dbReference type="NCBI Taxonomy" id="382360"/>
    <lineage>
        <taxon>Eukaryota</taxon>
        <taxon>Sar</taxon>
        <taxon>Stramenopiles</taxon>
        <taxon>Ochrophyta</taxon>
        <taxon>Bacillariophyta</taxon>
        <taxon>Coscinodiscophyceae</taxon>
        <taxon>Thalassiosirophycidae</taxon>
        <taxon>Stephanodiscales</taxon>
        <taxon>Stephanodiscaceae</taxon>
        <taxon>Cyclotella</taxon>
    </lineage>
</organism>
<evidence type="ECO:0000313" key="2">
    <source>
        <dbReference type="EMBL" id="KAL3786678.1"/>
    </source>
</evidence>
<evidence type="ECO:0000313" key="3">
    <source>
        <dbReference type="Proteomes" id="UP001530400"/>
    </source>
</evidence>
<dbReference type="Proteomes" id="UP001530400">
    <property type="component" value="Unassembled WGS sequence"/>
</dbReference>
<dbReference type="AlphaFoldDB" id="A0ABD3PG71"/>
<dbReference type="EMBL" id="JALLPJ020000639">
    <property type="protein sequence ID" value="KAL3786678.1"/>
    <property type="molecule type" value="Genomic_DNA"/>
</dbReference>
<reference evidence="2 3" key="1">
    <citation type="submission" date="2024-10" db="EMBL/GenBank/DDBJ databases">
        <title>Updated reference genomes for cyclostephanoid diatoms.</title>
        <authorList>
            <person name="Roberts W.R."/>
            <person name="Alverson A.J."/>
        </authorList>
    </citation>
    <scope>NUCLEOTIDE SEQUENCE [LARGE SCALE GENOMIC DNA]</scope>
    <source>
        <strain evidence="2 3">AJA010-31</strain>
    </source>
</reference>
<feature type="compositionally biased region" description="Low complexity" evidence="1">
    <location>
        <begin position="239"/>
        <end position="248"/>
    </location>
</feature>
<keyword evidence="3" id="KW-1185">Reference proteome</keyword>
<accession>A0ABD3PG71</accession>
<sequence length="354" mass="40382">MQKIVIPHKNARARNETSALNCTLSHDYILIFVHEEEVLTAYLGHTDGLNREQLDSQGSDKADKGWIELHCECFNDPEKVYTTKANPNLHDRFKEEIVCEKGAYELTPDKSKTIMQTNKSHLRTMIKNYNASGNGSDMAKHDCDEDGMGGEEESQENFGRFNRELAKKRAELKGQDDLLLVDGDDRSSFLVMNTVDLLYWWDVMDELEMIFVFMGKLHDGVNSSSDKTPGATARRRVGNDANSNSQSNKKSKTGSKDDIQREMVKNVGRINNTLNIATAAILRQRISDAKDKMYQIEDALDELDKVADERKYQRNVRRLEELQKDIDSYELQLSDLEESEDAQPRELTYQAASV</sequence>